<evidence type="ECO:0000256" key="6">
    <source>
        <dbReference type="ARBA" id="ARBA00055087"/>
    </source>
</evidence>
<comment type="similarity">
    <text evidence="7">Belongs to the MoaC family.</text>
</comment>
<evidence type="ECO:0000256" key="5">
    <source>
        <dbReference type="ARBA" id="ARBA00023239"/>
    </source>
</evidence>
<organism evidence="10 11">
    <name type="scientific">Rhodopirellula islandica</name>
    <dbReference type="NCBI Taxonomy" id="595434"/>
    <lineage>
        <taxon>Bacteria</taxon>
        <taxon>Pseudomonadati</taxon>
        <taxon>Planctomycetota</taxon>
        <taxon>Planctomycetia</taxon>
        <taxon>Pirellulales</taxon>
        <taxon>Pirellulaceae</taxon>
        <taxon>Rhodopirellula</taxon>
    </lineage>
</organism>
<dbReference type="InterPro" id="IPR036522">
    <property type="entry name" value="MoaC_sf"/>
</dbReference>
<dbReference type="RefSeq" id="WP_047814948.1">
    <property type="nucleotide sequence ID" value="NZ_LECT01000028.1"/>
</dbReference>
<dbReference type="InterPro" id="IPR050105">
    <property type="entry name" value="MoCo_biosynth_MoaA/MoaC"/>
</dbReference>
<dbReference type="PANTHER" id="PTHR22960:SF29">
    <property type="entry name" value="CYCLIC PYRANOPTERIN MONOPHOSPHATE SYNTHASE"/>
    <property type="match status" value="1"/>
</dbReference>
<dbReference type="OrthoDB" id="9794429at2"/>
<dbReference type="Proteomes" id="UP000036367">
    <property type="component" value="Unassembled WGS sequence"/>
</dbReference>
<protein>
    <recommendedName>
        <fullName evidence="3 7">Cyclic pyranopterin monophosphate synthase</fullName>
        <ecNumber evidence="3 7">4.6.1.17</ecNumber>
    </recommendedName>
    <alternativeName>
        <fullName evidence="7">Molybdenum cofactor biosynthesis protein C</fullName>
    </alternativeName>
</protein>
<dbReference type="EC" id="4.6.1.17" evidence="3 7"/>
<evidence type="ECO:0000259" key="9">
    <source>
        <dbReference type="Pfam" id="PF01967"/>
    </source>
</evidence>
<dbReference type="UniPathway" id="UPA00344"/>
<evidence type="ECO:0000313" key="11">
    <source>
        <dbReference type="Proteomes" id="UP000036367"/>
    </source>
</evidence>
<comment type="catalytic activity">
    <reaction evidence="1 7">
        <text>(8S)-3',8-cyclo-7,8-dihydroguanosine 5'-triphosphate = cyclic pyranopterin phosphate + diphosphate</text>
        <dbReference type="Rhea" id="RHEA:49580"/>
        <dbReference type="ChEBI" id="CHEBI:33019"/>
        <dbReference type="ChEBI" id="CHEBI:59648"/>
        <dbReference type="ChEBI" id="CHEBI:131766"/>
        <dbReference type="EC" id="4.6.1.17"/>
    </reaction>
</comment>
<name>A0A0J1BCV1_RHOIS</name>
<accession>A0A0J1BCV1</accession>
<dbReference type="Gene3D" id="3.30.70.640">
    <property type="entry name" value="Molybdopterin cofactor biosynthesis C (MoaC) domain"/>
    <property type="match status" value="1"/>
</dbReference>
<comment type="pathway">
    <text evidence="2 7">Cofactor biosynthesis; molybdopterin biosynthesis.</text>
</comment>
<comment type="caution">
    <text evidence="10">The sequence shown here is derived from an EMBL/GenBank/DDBJ whole genome shotgun (WGS) entry which is preliminary data.</text>
</comment>
<feature type="domain" description="Molybdopterin cofactor biosynthesis C (MoaC)" evidence="9">
    <location>
        <begin position="18"/>
        <end position="163"/>
    </location>
</feature>
<dbReference type="GO" id="GO:0061799">
    <property type="term" value="F:cyclic pyranopterin monophosphate synthase activity"/>
    <property type="evidence" value="ECO:0007669"/>
    <property type="project" value="UniProtKB-UniRule"/>
</dbReference>
<evidence type="ECO:0000256" key="8">
    <source>
        <dbReference type="SAM" id="MobiDB-lite"/>
    </source>
</evidence>
<keyword evidence="4 7" id="KW-0501">Molybdenum cofactor biosynthesis</keyword>
<proteinExistence type="inferred from homology"/>
<dbReference type="SUPFAM" id="SSF55040">
    <property type="entry name" value="Molybdenum cofactor biosynthesis protein C, MoaC"/>
    <property type="match status" value="1"/>
</dbReference>
<dbReference type="EMBL" id="LECT01000028">
    <property type="protein sequence ID" value="KLU04425.1"/>
    <property type="molecule type" value="Genomic_DNA"/>
</dbReference>
<feature type="active site" evidence="7">
    <location>
        <position position="141"/>
    </location>
</feature>
<dbReference type="InterPro" id="IPR023045">
    <property type="entry name" value="MoaC"/>
</dbReference>
<dbReference type="Pfam" id="PF01967">
    <property type="entry name" value="MoaC"/>
    <property type="match status" value="1"/>
</dbReference>
<dbReference type="InterPro" id="IPR002820">
    <property type="entry name" value="Mopterin_CF_biosynth-C_dom"/>
</dbReference>
<evidence type="ECO:0000313" key="10">
    <source>
        <dbReference type="EMBL" id="KLU04425.1"/>
    </source>
</evidence>
<comment type="function">
    <text evidence="6 7">Catalyzes the conversion of (8S)-3',8-cyclo-7,8-dihydroguanosine 5'-triphosphate to cyclic pyranopterin monophosphate (cPMP).</text>
</comment>
<dbReference type="GO" id="GO:0006777">
    <property type="term" value="P:Mo-molybdopterin cofactor biosynthetic process"/>
    <property type="evidence" value="ECO:0007669"/>
    <property type="project" value="UniProtKB-UniRule"/>
</dbReference>
<dbReference type="PATRIC" id="fig|595434.4.peg.3315"/>
<keyword evidence="5 7" id="KW-0456">Lyase</keyword>
<evidence type="ECO:0000256" key="4">
    <source>
        <dbReference type="ARBA" id="ARBA00023150"/>
    </source>
</evidence>
<feature type="binding site" evidence="7">
    <location>
        <begin position="78"/>
        <end position="80"/>
    </location>
    <ligand>
        <name>substrate</name>
    </ligand>
</feature>
<dbReference type="AlphaFoldDB" id="A0A0J1BCV1"/>
<dbReference type="NCBIfam" id="TIGR00581">
    <property type="entry name" value="moaC"/>
    <property type="match status" value="1"/>
</dbReference>
<evidence type="ECO:0000256" key="2">
    <source>
        <dbReference type="ARBA" id="ARBA00005046"/>
    </source>
</evidence>
<evidence type="ECO:0000256" key="3">
    <source>
        <dbReference type="ARBA" id="ARBA00012575"/>
    </source>
</evidence>
<dbReference type="NCBIfam" id="NF006870">
    <property type="entry name" value="PRK09364.1"/>
    <property type="match status" value="1"/>
</dbReference>
<evidence type="ECO:0000256" key="7">
    <source>
        <dbReference type="HAMAP-Rule" id="MF_01224"/>
    </source>
</evidence>
<dbReference type="HAMAP" id="MF_01224_B">
    <property type="entry name" value="MoaC_B"/>
    <property type="match status" value="1"/>
</dbReference>
<dbReference type="PANTHER" id="PTHR22960">
    <property type="entry name" value="MOLYBDOPTERIN COFACTOR SYNTHESIS PROTEIN A"/>
    <property type="match status" value="1"/>
</dbReference>
<dbReference type="STRING" id="595434.RISK_003479"/>
<sequence length="184" mass="19342">MKPEPRSTHFNAAGEVHMVDVTSKETTVREAVASALIRLSADAAESIRRGDAKKGDVLAVARLAGIAGAKWTSHLIPLCHAIPIEAVSIDFDWVTDSEPGEVAGAARQSLRCIATARTTGKTGIEMEAMTAATTAALTVYDMLKSVDRSMEIDQVRLESKSGGKSGVFQRTPDSGEATAGDSAN</sequence>
<keyword evidence="11" id="KW-1185">Reference proteome</keyword>
<reference evidence="10" key="1">
    <citation type="submission" date="2015-05" db="EMBL/GenBank/DDBJ databases">
        <title>Permanent draft genome of Rhodopirellula islandicus K833.</title>
        <authorList>
            <person name="Kizina J."/>
            <person name="Richter M."/>
            <person name="Glockner F.O."/>
            <person name="Harder J."/>
        </authorList>
    </citation>
    <scope>NUCLEOTIDE SEQUENCE [LARGE SCALE GENOMIC DNA]</scope>
    <source>
        <strain evidence="10">K833</strain>
    </source>
</reference>
<evidence type="ECO:0000256" key="1">
    <source>
        <dbReference type="ARBA" id="ARBA00001637"/>
    </source>
</evidence>
<dbReference type="InterPro" id="IPR047594">
    <property type="entry name" value="MoaC_bact/euk"/>
</dbReference>
<feature type="binding site" evidence="7">
    <location>
        <begin position="126"/>
        <end position="127"/>
    </location>
    <ligand>
        <name>substrate</name>
    </ligand>
</feature>
<gene>
    <name evidence="7" type="primary">moaC</name>
    <name evidence="10" type="ORF">RISK_003479</name>
</gene>
<comment type="subunit">
    <text evidence="7">Homohexamer; trimer of dimers.</text>
</comment>
<feature type="region of interest" description="Disordered" evidence="8">
    <location>
        <begin position="157"/>
        <end position="184"/>
    </location>
</feature>